<evidence type="ECO:0008006" key="3">
    <source>
        <dbReference type="Google" id="ProtNLM"/>
    </source>
</evidence>
<gene>
    <name evidence="2" type="ORF">g.3758</name>
    <name evidence="1" type="ORF">g.3759</name>
</gene>
<dbReference type="AlphaFoldDB" id="A0A1B6KXS0"/>
<name>A0A1B6KXS0_9HEMI</name>
<organism evidence="2">
    <name type="scientific">Graphocephala atropunctata</name>
    <dbReference type="NCBI Taxonomy" id="36148"/>
    <lineage>
        <taxon>Eukaryota</taxon>
        <taxon>Metazoa</taxon>
        <taxon>Ecdysozoa</taxon>
        <taxon>Arthropoda</taxon>
        <taxon>Hexapoda</taxon>
        <taxon>Insecta</taxon>
        <taxon>Pterygota</taxon>
        <taxon>Neoptera</taxon>
        <taxon>Paraneoptera</taxon>
        <taxon>Hemiptera</taxon>
        <taxon>Auchenorrhyncha</taxon>
        <taxon>Membracoidea</taxon>
        <taxon>Cicadellidae</taxon>
        <taxon>Cicadellinae</taxon>
        <taxon>Cicadellini</taxon>
        <taxon>Graphocephala</taxon>
    </lineage>
</organism>
<dbReference type="EMBL" id="GEBQ01025646">
    <property type="protein sequence ID" value="JAT14331.1"/>
    <property type="molecule type" value="Transcribed_RNA"/>
</dbReference>
<reference evidence="2" key="1">
    <citation type="submission" date="2015-11" db="EMBL/GenBank/DDBJ databases">
        <title>De novo transcriptome assembly of four potential Pierce s Disease insect vectors from Arizona vineyards.</title>
        <authorList>
            <person name="Tassone E.E."/>
        </authorList>
    </citation>
    <scope>NUCLEOTIDE SEQUENCE</scope>
</reference>
<protein>
    <recommendedName>
        <fullName evidence="3">Kinetochore protein SPC25</fullName>
    </recommendedName>
</protein>
<proteinExistence type="predicted"/>
<evidence type="ECO:0000313" key="2">
    <source>
        <dbReference type="EMBL" id="JAT16230.1"/>
    </source>
</evidence>
<accession>A0A1B6KXS0</accession>
<sequence>MANSNHNLKYMFKTEEMKAASESLRDLFSNLVSEIPLKVVGKSSEKHNKCMVESEQKLKEELAEVNVVYSGKCENLERLQFEFNRLKKEADEKTTQEKTIIKKKAELENQYSTLSRSKISSQDEQLKEITKLRYKALRNMTQVRFSFETSDSNRLEGLVFNMANNKTKCFTINNLSKLKPDQISDHIMAAMEAVSGTNYTDISLE</sequence>
<evidence type="ECO:0000313" key="1">
    <source>
        <dbReference type="EMBL" id="JAT14331.1"/>
    </source>
</evidence>
<dbReference type="EMBL" id="GEBQ01023747">
    <property type="protein sequence ID" value="JAT16230.1"/>
    <property type="molecule type" value="Transcribed_RNA"/>
</dbReference>